<gene>
    <name evidence="1" type="ORF">CCH79_00003214</name>
</gene>
<protein>
    <submittedName>
        <fullName evidence="1">Uncharacterized protein</fullName>
    </submittedName>
</protein>
<evidence type="ECO:0000313" key="2">
    <source>
        <dbReference type="Proteomes" id="UP000250572"/>
    </source>
</evidence>
<organism evidence="1 2">
    <name type="scientific">Gambusia affinis</name>
    <name type="common">Western mosquitofish</name>
    <name type="synonym">Heterandria affinis</name>
    <dbReference type="NCBI Taxonomy" id="33528"/>
    <lineage>
        <taxon>Eukaryota</taxon>
        <taxon>Metazoa</taxon>
        <taxon>Chordata</taxon>
        <taxon>Craniata</taxon>
        <taxon>Vertebrata</taxon>
        <taxon>Euteleostomi</taxon>
        <taxon>Actinopterygii</taxon>
        <taxon>Neopterygii</taxon>
        <taxon>Teleostei</taxon>
        <taxon>Neoteleostei</taxon>
        <taxon>Acanthomorphata</taxon>
        <taxon>Ovalentaria</taxon>
        <taxon>Atherinomorphae</taxon>
        <taxon>Cyprinodontiformes</taxon>
        <taxon>Poeciliidae</taxon>
        <taxon>Poeciliinae</taxon>
        <taxon>Gambusia</taxon>
    </lineage>
</organism>
<name>A0A315VQ00_GAMAF</name>
<keyword evidence="2" id="KW-1185">Reference proteome</keyword>
<dbReference type="AlphaFoldDB" id="A0A315VQ00"/>
<comment type="caution">
    <text evidence="1">The sequence shown here is derived from an EMBL/GenBank/DDBJ whole genome shotgun (WGS) entry which is preliminary data.</text>
</comment>
<sequence>MLSMDSHSWTHVLVSAATSLPSLTSSHQEFGGGTFIIACWSRVIKGPEVQTSPHSEPSIEVHSSARLSSAAPTSTRLAVLQSISW</sequence>
<reference evidence="1 2" key="1">
    <citation type="journal article" date="2018" name="G3 (Bethesda)">
        <title>A High-Quality Reference Genome for the Invasive Mosquitofish Gambusia affinis Using a Chicago Library.</title>
        <authorList>
            <person name="Hoffberg S.L."/>
            <person name="Troendle N.J."/>
            <person name="Glenn T.C."/>
            <person name="Mahmud O."/>
            <person name="Louha S."/>
            <person name="Chalopin D."/>
            <person name="Bennetzen J.L."/>
            <person name="Mauricio R."/>
        </authorList>
    </citation>
    <scope>NUCLEOTIDE SEQUENCE [LARGE SCALE GENOMIC DNA]</scope>
    <source>
        <strain evidence="1">NE01/NJP1002.9</strain>
        <tissue evidence="1">Muscle</tissue>
    </source>
</reference>
<dbReference type="EMBL" id="NHOQ01001904">
    <property type="protein sequence ID" value="PWA21353.1"/>
    <property type="molecule type" value="Genomic_DNA"/>
</dbReference>
<proteinExistence type="predicted"/>
<accession>A0A315VQ00</accession>
<evidence type="ECO:0000313" key="1">
    <source>
        <dbReference type="EMBL" id="PWA21353.1"/>
    </source>
</evidence>
<dbReference type="Proteomes" id="UP000250572">
    <property type="component" value="Unassembled WGS sequence"/>
</dbReference>